<dbReference type="AlphaFoldDB" id="A0AAW7MEU9"/>
<dbReference type="Proteomes" id="UP001171687">
    <property type="component" value="Unassembled WGS sequence"/>
</dbReference>
<evidence type="ECO:0000256" key="2">
    <source>
        <dbReference type="ARBA" id="ARBA00011901"/>
    </source>
</evidence>
<dbReference type="PANTHER" id="PTHR30417:SF1">
    <property type="entry name" value="N-ACETYLMURAMOYL-L-ALANINE AMIDASE AMID"/>
    <property type="match status" value="1"/>
</dbReference>
<evidence type="ECO:0000256" key="1">
    <source>
        <dbReference type="ARBA" id="ARBA00001561"/>
    </source>
</evidence>
<dbReference type="EC" id="3.5.1.28" evidence="2"/>
<dbReference type="GO" id="GO:0071555">
    <property type="term" value="P:cell wall organization"/>
    <property type="evidence" value="ECO:0007669"/>
    <property type="project" value="UniProtKB-KW"/>
</dbReference>
<evidence type="ECO:0000259" key="5">
    <source>
        <dbReference type="SMART" id="SM00644"/>
    </source>
</evidence>
<protein>
    <recommendedName>
        <fullName evidence="2">N-acetylmuramoyl-L-alanine amidase</fullName>
        <ecNumber evidence="2">3.5.1.28</ecNumber>
    </recommendedName>
</protein>
<dbReference type="SMART" id="SM00644">
    <property type="entry name" value="Ami_2"/>
    <property type="match status" value="1"/>
</dbReference>
<dbReference type="GO" id="GO:0008745">
    <property type="term" value="F:N-acetylmuramoyl-L-alanine amidase activity"/>
    <property type="evidence" value="ECO:0007669"/>
    <property type="project" value="UniProtKB-EC"/>
</dbReference>
<dbReference type="CDD" id="cd06583">
    <property type="entry name" value="PGRP"/>
    <property type="match status" value="1"/>
</dbReference>
<reference evidence="6" key="1">
    <citation type="submission" date="2023-07" db="EMBL/GenBank/DDBJ databases">
        <title>Evaluation of the beneficial properties of pineapple isolates.</title>
        <authorList>
            <person name="Adefiranye O."/>
        </authorList>
    </citation>
    <scope>NUCLEOTIDE SEQUENCE</scope>
    <source>
        <strain evidence="6">PAPLE_T1</strain>
    </source>
</reference>
<feature type="domain" description="N-acetylmuramoyl-L-alanine amidase" evidence="5">
    <location>
        <begin position="21"/>
        <end position="165"/>
    </location>
</feature>
<evidence type="ECO:0000313" key="7">
    <source>
        <dbReference type="Proteomes" id="UP001171687"/>
    </source>
</evidence>
<keyword evidence="3" id="KW-0378">Hydrolase</keyword>
<name>A0AAW7MEU9_9STAP</name>
<evidence type="ECO:0000313" key="6">
    <source>
        <dbReference type="EMBL" id="MDN4533772.1"/>
    </source>
</evidence>
<dbReference type="SUPFAM" id="SSF55846">
    <property type="entry name" value="N-acetylmuramoyl-L-alanine amidase-like"/>
    <property type="match status" value="1"/>
</dbReference>
<accession>A0AAW7MEU9</accession>
<comment type="catalytic activity">
    <reaction evidence="1">
        <text>Hydrolyzes the link between N-acetylmuramoyl residues and L-amino acid residues in certain cell-wall glycopeptides.</text>
        <dbReference type="EC" id="3.5.1.28"/>
    </reaction>
</comment>
<sequence>MKQFLDYWNEVPVYRQLLPKGSRRSGQRMTTGQPIFAVFHDTGNINSTAQNNVDYYINTYNIDISLTASAHLFVDDQEAILCIPTDEKAWHVRYETTQDVKWYGYHANDAAIGLEACYFTSRARSLKSLDNACRVMAALCQSWNINHWNHMPGHQDLQQDKQDPGNLLAACGYRRHDMIVIDQTVAKYL</sequence>
<evidence type="ECO:0000256" key="4">
    <source>
        <dbReference type="ARBA" id="ARBA00023316"/>
    </source>
</evidence>
<comment type="caution">
    <text evidence="6">The sequence shown here is derived from an EMBL/GenBank/DDBJ whole genome shotgun (WGS) entry which is preliminary data.</text>
</comment>
<evidence type="ECO:0000256" key="3">
    <source>
        <dbReference type="ARBA" id="ARBA00022801"/>
    </source>
</evidence>
<dbReference type="Gene3D" id="3.40.80.10">
    <property type="entry name" value="Peptidoglycan recognition protein-like"/>
    <property type="match status" value="1"/>
</dbReference>
<dbReference type="InterPro" id="IPR051206">
    <property type="entry name" value="NAMLAA_amidase_2"/>
</dbReference>
<dbReference type="InterPro" id="IPR002502">
    <property type="entry name" value="Amidase_domain"/>
</dbReference>
<organism evidence="6 7">
    <name type="scientific">Staphylococcus auricularis</name>
    <dbReference type="NCBI Taxonomy" id="29379"/>
    <lineage>
        <taxon>Bacteria</taxon>
        <taxon>Bacillati</taxon>
        <taxon>Bacillota</taxon>
        <taxon>Bacilli</taxon>
        <taxon>Bacillales</taxon>
        <taxon>Staphylococcaceae</taxon>
        <taxon>Staphylococcus</taxon>
    </lineage>
</organism>
<keyword evidence="4" id="KW-0961">Cell wall biogenesis/degradation</keyword>
<dbReference type="Pfam" id="PF01510">
    <property type="entry name" value="Amidase_2"/>
    <property type="match status" value="1"/>
</dbReference>
<gene>
    <name evidence="6" type="ORF">QYH67_09400</name>
</gene>
<dbReference type="EMBL" id="JAUHQC010000012">
    <property type="protein sequence ID" value="MDN4533772.1"/>
    <property type="molecule type" value="Genomic_DNA"/>
</dbReference>
<dbReference type="GO" id="GO:0009253">
    <property type="term" value="P:peptidoglycan catabolic process"/>
    <property type="evidence" value="ECO:0007669"/>
    <property type="project" value="InterPro"/>
</dbReference>
<dbReference type="GO" id="GO:0009254">
    <property type="term" value="P:peptidoglycan turnover"/>
    <property type="evidence" value="ECO:0007669"/>
    <property type="project" value="TreeGrafter"/>
</dbReference>
<dbReference type="InterPro" id="IPR036505">
    <property type="entry name" value="Amidase/PGRP_sf"/>
</dbReference>
<dbReference type="PANTHER" id="PTHR30417">
    <property type="entry name" value="N-ACETYLMURAMOYL-L-ALANINE AMIDASE AMID"/>
    <property type="match status" value="1"/>
</dbReference>
<proteinExistence type="predicted"/>